<dbReference type="PANTHER" id="PTHR48090:SF7">
    <property type="entry name" value="RFBJ PROTEIN"/>
    <property type="match status" value="1"/>
</dbReference>
<organism evidence="2 3">
    <name type="scientific">Candidatus Roizmanbacteria bacterium CG22_combo_CG10-13_8_21_14_all_38_20</name>
    <dbReference type="NCBI Taxonomy" id="1974862"/>
    <lineage>
        <taxon>Bacteria</taxon>
        <taxon>Candidatus Roizmaniibacteriota</taxon>
    </lineage>
</organism>
<evidence type="ECO:0000313" key="2">
    <source>
        <dbReference type="EMBL" id="PIP61741.1"/>
    </source>
</evidence>
<proteinExistence type="predicted"/>
<dbReference type="Proteomes" id="UP000231246">
    <property type="component" value="Unassembled WGS sequence"/>
</dbReference>
<accession>A0A2H0BVS9</accession>
<keyword evidence="2" id="KW-0808">Transferase</keyword>
<dbReference type="Gene3D" id="3.90.550.10">
    <property type="entry name" value="Spore Coat Polysaccharide Biosynthesis Protein SpsA, Chain A"/>
    <property type="match status" value="1"/>
</dbReference>
<dbReference type="InterPro" id="IPR029044">
    <property type="entry name" value="Nucleotide-diphossugar_trans"/>
</dbReference>
<reference evidence="2 3" key="1">
    <citation type="submission" date="2017-09" db="EMBL/GenBank/DDBJ databases">
        <title>Depth-based differentiation of microbial function through sediment-hosted aquifers and enrichment of novel symbionts in the deep terrestrial subsurface.</title>
        <authorList>
            <person name="Probst A.J."/>
            <person name="Ladd B."/>
            <person name="Jarett J.K."/>
            <person name="Geller-Mcgrath D.E."/>
            <person name="Sieber C.M."/>
            <person name="Emerson J.B."/>
            <person name="Anantharaman K."/>
            <person name="Thomas B.C."/>
            <person name="Malmstrom R."/>
            <person name="Stieglmeier M."/>
            <person name="Klingl A."/>
            <person name="Woyke T."/>
            <person name="Ryan C.M."/>
            <person name="Banfield J.F."/>
        </authorList>
    </citation>
    <scope>NUCLEOTIDE SEQUENCE [LARGE SCALE GENOMIC DNA]</scope>
    <source>
        <strain evidence="2">CG22_combo_CG10-13_8_21_14_all_38_20</strain>
    </source>
</reference>
<dbReference type="EMBL" id="PCTA01000017">
    <property type="protein sequence ID" value="PIP61741.1"/>
    <property type="molecule type" value="Genomic_DNA"/>
</dbReference>
<evidence type="ECO:0000313" key="3">
    <source>
        <dbReference type="Proteomes" id="UP000231246"/>
    </source>
</evidence>
<feature type="domain" description="Glycosyltransferase 2-like" evidence="1">
    <location>
        <begin position="10"/>
        <end position="170"/>
    </location>
</feature>
<dbReference type="AlphaFoldDB" id="A0A2H0BVS9"/>
<dbReference type="PANTHER" id="PTHR48090">
    <property type="entry name" value="UNDECAPRENYL-PHOSPHATE 4-DEOXY-4-FORMAMIDO-L-ARABINOSE TRANSFERASE-RELATED"/>
    <property type="match status" value="1"/>
</dbReference>
<comment type="caution">
    <text evidence="2">The sequence shown here is derived from an EMBL/GenBank/DDBJ whole genome shotgun (WGS) entry which is preliminary data.</text>
</comment>
<evidence type="ECO:0000259" key="1">
    <source>
        <dbReference type="Pfam" id="PF00535"/>
    </source>
</evidence>
<sequence>MPDSNPKIVVVMPAYYAEKTLEKTFKDLPKNLISEIILVDDASGDRTAIEAKKLGIKTFVHKQNVGYGGNQKTCYWEAQKSNADIIIMLHPDYQYDGTKIPALVEPILKGEYDVMLGSRIRTRQETLAGGMPPIKYLGNRILTTIANIILGTNLSEHLSGFRAYSSKALEVIPFQRFSNNFVFDQQFIFSAVSYGFKVGETPVPVRYFKEASSIGGWKGIKYVLDTLFCFLLYVLHQLGLIKSRMFR</sequence>
<dbReference type="InterPro" id="IPR050256">
    <property type="entry name" value="Glycosyltransferase_2"/>
</dbReference>
<gene>
    <name evidence="2" type="ORF">COW99_02580</name>
</gene>
<dbReference type="Pfam" id="PF00535">
    <property type="entry name" value="Glycos_transf_2"/>
    <property type="match status" value="1"/>
</dbReference>
<dbReference type="CDD" id="cd04179">
    <property type="entry name" value="DPM_DPG-synthase_like"/>
    <property type="match status" value="1"/>
</dbReference>
<dbReference type="InterPro" id="IPR001173">
    <property type="entry name" value="Glyco_trans_2-like"/>
</dbReference>
<dbReference type="SUPFAM" id="SSF53448">
    <property type="entry name" value="Nucleotide-diphospho-sugar transferases"/>
    <property type="match status" value="1"/>
</dbReference>
<protein>
    <submittedName>
        <fullName evidence="2">Glycosyl transferase family 2</fullName>
    </submittedName>
</protein>
<name>A0A2H0BVS9_9BACT</name>
<dbReference type="GO" id="GO:0016740">
    <property type="term" value="F:transferase activity"/>
    <property type="evidence" value="ECO:0007669"/>
    <property type="project" value="UniProtKB-KW"/>
</dbReference>